<name>A0A6B1G667_9CHLR</name>
<feature type="compositionally biased region" description="Basic and acidic residues" evidence="1">
    <location>
        <begin position="233"/>
        <end position="276"/>
    </location>
</feature>
<protein>
    <submittedName>
        <fullName evidence="3">Uncharacterized protein</fullName>
    </submittedName>
</protein>
<feature type="transmembrane region" description="Helical" evidence="2">
    <location>
        <begin position="330"/>
        <end position="349"/>
    </location>
</feature>
<feature type="region of interest" description="Disordered" evidence="1">
    <location>
        <begin position="233"/>
        <end position="325"/>
    </location>
</feature>
<feature type="compositionally biased region" description="Low complexity" evidence="1">
    <location>
        <begin position="310"/>
        <end position="325"/>
    </location>
</feature>
<feature type="compositionally biased region" description="Polar residues" evidence="1">
    <location>
        <begin position="280"/>
        <end position="304"/>
    </location>
</feature>
<gene>
    <name evidence="3" type="ORF">F4148_19685</name>
</gene>
<dbReference type="AlphaFoldDB" id="A0A6B1G667"/>
<organism evidence="3">
    <name type="scientific">Caldilineaceae bacterium SB0675_bin_29</name>
    <dbReference type="NCBI Taxonomy" id="2605266"/>
    <lineage>
        <taxon>Bacteria</taxon>
        <taxon>Bacillati</taxon>
        <taxon>Chloroflexota</taxon>
        <taxon>Caldilineae</taxon>
        <taxon>Caldilineales</taxon>
        <taxon>Caldilineaceae</taxon>
    </lineage>
</organism>
<evidence type="ECO:0000313" key="3">
    <source>
        <dbReference type="EMBL" id="MYH63867.1"/>
    </source>
</evidence>
<dbReference type="InterPro" id="IPR036388">
    <property type="entry name" value="WH-like_DNA-bd_sf"/>
</dbReference>
<proteinExistence type="predicted"/>
<dbReference type="InterPro" id="IPR036390">
    <property type="entry name" value="WH_DNA-bd_sf"/>
</dbReference>
<dbReference type="Gene3D" id="1.10.10.10">
    <property type="entry name" value="Winged helix-like DNA-binding domain superfamily/Winged helix DNA-binding domain"/>
    <property type="match status" value="1"/>
</dbReference>
<evidence type="ECO:0000256" key="2">
    <source>
        <dbReference type="SAM" id="Phobius"/>
    </source>
</evidence>
<accession>A0A6B1G667</accession>
<evidence type="ECO:0000256" key="1">
    <source>
        <dbReference type="SAM" id="MobiDB-lite"/>
    </source>
</evidence>
<dbReference type="SUPFAM" id="SSF46785">
    <property type="entry name" value="Winged helix' DNA-binding domain"/>
    <property type="match status" value="1"/>
</dbReference>
<keyword evidence="2" id="KW-1133">Transmembrane helix</keyword>
<comment type="caution">
    <text evidence="3">The sequence shown here is derived from an EMBL/GenBank/DDBJ whole genome shotgun (WGS) entry which is preliminary data.</text>
</comment>
<dbReference type="EMBL" id="VYDA01000695">
    <property type="protein sequence ID" value="MYH63867.1"/>
    <property type="molecule type" value="Genomic_DNA"/>
</dbReference>
<keyword evidence="2" id="KW-0812">Transmembrane</keyword>
<keyword evidence="2" id="KW-0472">Membrane</keyword>
<sequence>MKNRISQEVLRQLLEDYGQVLLSEPERVSALLADLCGSYPRERFLLVHTLLEHVPFELQNQPQGNIAHALRLSQRLQKRYGFSAEAAQWAVESWSLALKITAPEQDLALNDRPFADVEETMLQILEHEPMTSREVATVLKTEQQSASVWLEELQKAGKIERKWLKQRSPHYPYYQAVSAGERLSAEIAVRQDLEKQVKAEAVARQNAELLSKKTEAAANKKAEERIAVEVAARRRAEDKARSAEKEANRKAKKKISIEAEARKKAEQRAVRAEELARSSLPAQRQSHRQSQAPRPNPSQQQKNNRPIPSPASSSPTTNHSTPSQTKSGCVWLLALLGQIGLLALLGSFFL</sequence>
<reference evidence="3" key="1">
    <citation type="submission" date="2019-09" db="EMBL/GenBank/DDBJ databases">
        <title>Characterisation of the sponge microbiome using genome-centric metagenomics.</title>
        <authorList>
            <person name="Engelberts J.P."/>
            <person name="Robbins S.J."/>
            <person name="De Goeij J.M."/>
            <person name="Aranda M."/>
            <person name="Bell S.C."/>
            <person name="Webster N.S."/>
        </authorList>
    </citation>
    <scope>NUCLEOTIDE SEQUENCE</scope>
    <source>
        <strain evidence="3">SB0675_bin_29</strain>
    </source>
</reference>